<evidence type="ECO:0000313" key="2">
    <source>
        <dbReference type="Proteomes" id="UP000031668"/>
    </source>
</evidence>
<dbReference type="EMBL" id="JWZT01004952">
    <property type="protein sequence ID" value="KII62519.1"/>
    <property type="molecule type" value="Genomic_DNA"/>
</dbReference>
<sequence>MVASSEYVSTVSRNVSVKIDVKSVQKSTGEKSGNAYFEADKIAEIEIVDLRSASAGYLQSGNCYHRVLSKRAKKTENRAIKICVRCGYKYEKDWGDFGKSDEFYDKADELRVKYNLVQTCALTHEYMQRFIIDVCNELDSGSKEIRFSANMYENYIQHRNNIDWLKEYHAKFKAKLTQKIALIQQLAEERMKVATNKDPAHHLEDT</sequence>
<gene>
    <name evidence="1" type="ORF">RF11_05634</name>
</gene>
<reference evidence="1 2" key="1">
    <citation type="journal article" date="2014" name="Genome Biol. Evol.">
        <title>The genome of the myxosporean Thelohanellus kitauei shows adaptations to nutrient acquisition within its fish host.</title>
        <authorList>
            <person name="Yang Y."/>
            <person name="Xiong J."/>
            <person name="Zhou Z."/>
            <person name="Huo F."/>
            <person name="Miao W."/>
            <person name="Ran C."/>
            <person name="Liu Y."/>
            <person name="Zhang J."/>
            <person name="Feng J."/>
            <person name="Wang M."/>
            <person name="Wang M."/>
            <person name="Wang L."/>
            <person name="Yao B."/>
        </authorList>
    </citation>
    <scope>NUCLEOTIDE SEQUENCE [LARGE SCALE GENOMIC DNA]</scope>
    <source>
        <strain evidence="1">Wuqing</strain>
    </source>
</reference>
<proteinExistence type="predicted"/>
<comment type="caution">
    <text evidence="1">The sequence shown here is derived from an EMBL/GenBank/DDBJ whole genome shotgun (WGS) entry which is preliminary data.</text>
</comment>
<dbReference type="Proteomes" id="UP000031668">
    <property type="component" value="Unassembled WGS sequence"/>
</dbReference>
<dbReference type="AlphaFoldDB" id="A0A0C2MDX8"/>
<keyword evidence="2" id="KW-1185">Reference proteome</keyword>
<dbReference type="OrthoDB" id="9984275at2759"/>
<accession>A0A0C2MDX8</accession>
<organism evidence="1 2">
    <name type="scientific">Thelohanellus kitauei</name>
    <name type="common">Myxosporean</name>
    <dbReference type="NCBI Taxonomy" id="669202"/>
    <lineage>
        <taxon>Eukaryota</taxon>
        <taxon>Metazoa</taxon>
        <taxon>Cnidaria</taxon>
        <taxon>Myxozoa</taxon>
        <taxon>Myxosporea</taxon>
        <taxon>Bivalvulida</taxon>
        <taxon>Platysporina</taxon>
        <taxon>Myxobolidae</taxon>
        <taxon>Thelohanellus</taxon>
    </lineage>
</organism>
<protein>
    <submittedName>
        <fullName evidence="1">Uncharacterized protein</fullName>
    </submittedName>
</protein>
<name>A0A0C2MDX8_THEKT</name>
<evidence type="ECO:0000313" key="1">
    <source>
        <dbReference type="EMBL" id="KII62519.1"/>
    </source>
</evidence>